<dbReference type="PRINTS" id="PR00081">
    <property type="entry name" value="GDHRDH"/>
</dbReference>
<dbReference type="InterPro" id="IPR057326">
    <property type="entry name" value="KR_dom"/>
</dbReference>
<dbReference type="InterPro" id="IPR002347">
    <property type="entry name" value="SDR_fam"/>
</dbReference>
<dbReference type="Pfam" id="PF00106">
    <property type="entry name" value="adh_short"/>
    <property type="match status" value="1"/>
</dbReference>
<proteinExistence type="inferred from homology"/>
<evidence type="ECO:0000259" key="3">
    <source>
        <dbReference type="SMART" id="SM00822"/>
    </source>
</evidence>
<dbReference type="GO" id="GO:0016491">
    <property type="term" value="F:oxidoreductase activity"/>
    <property type="evidence" value="ECO:0007669"/>
    <property type="project" value="UniProtKB-KW"/>
</dbReference>
<evidence type="ECO:0000313" key="4">
    <source>
        <dbReference type="EMBL" id="MTD12429.1"/>
    </source>
</evidence>
<dbReference type="Gene3D" id="3.40.50.720">
    <property type="entry name" value="NAD(P)-binding Rossmann-like Domain"/>
    <property type="match status" value="1"/>
</dbReference>
<comment type="similarity">
    <text evidence="1">Belongs to the short-chain dehydrogenases/reductases (SDR) family.</text>
</comment>
<evidence type="ECO:0000256" key="2">
    <source>
        <dbReference type="ARBA" id="ARBA00023002"/>
    </source>
</evidence>
<evidence type="ECO:0000256" key="1">
    <source>
        <dbReference type="ARBA" id="ARBA00006484"/>
    </source>
</evidence>
<dbReference type="EMBL" id="WLYK01000001">
    <property type="protein sequence ID" value="MTD12429.1"/>
    <property type="molecule type" value="Genomic_DNA"/>
</dbReference>
<dbReference type="InterPro" id="IPR020904">
    <property type="entry name" value="Sc_DH/Rdtase_CS"/>
</dbReference>
<dbReference type="PANTHER" id="PTHR45024">
    <property type="entry name" value="DEHYDROGENASES, SHORT CHAIN"/>
    <property type="match status" value="1"/>
</dbReference>
<protein>
    <submittedName>
        <fullName evidence="4">SDR family NAD(P)-dependent oxidoreductase</fullName>
    </submittedName>
</protein>
<dbReference type="FunFam" id="3.40.50.720:FF:000446">
    <property type="entry name" value="Short chain dehydrogenase"/>
    <property type="match status" value="1"/>
</dbReference>
<dbReference type="SMART" id="SM00822">
    <property type="entry name" value="PKS_KR"/>
    <property type="match status" value="1"/>
</dbReference>
<gene>
    <name evidence="4" type="ORF">GIS00_00535</name>
</gene>
<dbReference type="SUPFAM" id="SSF51735">
    <property type="entry name" value="NAD(P)-binding Rossmann-fold domains"/>
    <property type="match status" value="1"/>
</dbReference>
<dbReference type="Proteomes" id="UP000460221">
    <property type="component" value="Unassembled WGS sequence"/>
</dbReference>
<evidence type="ECO:0000313" key="5">
    <source>
        <dbReference type="Proteomes" id="UP000460221"/>
    </source>
</evidence>
<feature type="domain" description="Ketoreductase" evidence="3">
    <location>
        <begin position="7"/>
        <end position="198"/>
    </location>
</feature>
<reference evidence="4 5" key="1">
    <citation type="submission" date="2019-11" db="EMBL/GenBank/DDBJ databases">
        <authorList>
            <person name="Jiang L.-Q."/>
        </authorList>
    </citation>
    <scope>NUCLEOTIDE SEQUENCE [LARGE SCALE GENOMIC DNA]</scope>
    <source>
        <strain evidence="4 5">YIM 132087</strain>
    </source>
</reference>
<accession>A0A7K1FG27</accession>
<dbReference type="InterPro" id="IPR036291">
    <property type="entry name" value="NAD(P)-bd_dom_sf"/>
</dbReference>
<dbReference type="AlphaFoldDB" id="A0A7K1FG27"/>
<keyword evidence="5" id="KW-1185">Reference proteome</keyword>
<organism evidence="4 5">
    <name type="scientific">Nakamurella alba</name>
    <dbReference type="NCBI Taxonomy" id="2665158"/>
    <lineage>
        <taxon>Bacteria</taxon>
        <taxon>Bacillati</taxon>
        <taxon>Actinomycetota</taxon>
        <taxon>Actinomycetes</taxon>
        <taxon>Nakamurellales</taxon>
        <taxon>Nakamurellaceae</taxon>
        <taxon>Nakamurella</taxon>
    </lineage>
</organism>
<dbReference type="InterPro" id="IPR051687">
    <property type="entry name" value="Peroxisomal_Beta-Oxidation"/>
</dbReference>
<dbReference type="PANTHER" id="PTHR45024:SF2">
    <property type="entry name" value="SCP2 DOMAIN-CONTAINING PROTEIN"/>
    <property type="match status" value="1"/>
</dbReference>
<sequence length="300" mass="31264">MGELDGKVIAVTGAGRGIGLSHAQLLASEGARVVVNDLGTTPDGRSAAAAAAGAIRASGGTAVADDSDISTWSGGESLVEKALSSFGALDGLVLNAGIIRDRMLVNMVEDEWDAVMAVHLKGHFAPLRAASAHWRQLAKETGRPAGAHVVMTSSEAGLYGNVGQANYSAAKAGIVGLAMVAARELERYGISVNAICPRSRTPMTEHLGLFDAGEGFDRWDPDNIAPFVGYLCSDASSEITGRTFVVHGGTVSLLEPWQEVAHLDRDSRWTVAELIPAAAELFRDRSPALAPFPDPTAAHA</sequence>
<name>A0A7K1FG27_9ACTN</name>
<keyword evidence="2" id="KW-0560">Oxidoreductase</keyword>
<dbReference type="RefSeq" id="WP_154766500.1">
    <property type="nucleotide sequence ID" value="NZ_WLYK01000001.1"/>
</dbReference>
<dbReference type="PROSITE" id="PS00061">
    <property type="entry name" value="ADH_SHORT"/>
    <property type="match status" value="1"/>
</dbReference>
<comment type="caution">
    <text evidence="4">The sequence shown here is derived from an EMBL/GenBank/DDBJ whole genome shotgun (WGS) entry which is preliminary data.</text>
</comment>